<dbReference type="GO" id="GO:0052592">
    <property type="term" value="F:oxidoreductase activity, acting on CH or CH2 groups, with an iron-sulfur protein as acceptor"/>
    <property type="evidence" value="ECO:0007669"/>
    <property type="project" value="TreeGrafter"/>
</dbReference>
<dbReference type="PANTHER" id="PTHR31332:SF6">
    <property type="entry name" value="FORMATE DEHYDROGENASE SUBUNIT BETA"/>
    <property type="match status" value="1"/>
</dbReference>
<organism evidence="8 9">
    <name type="scientific">Acinetobacter towneri</name>
    <dbReference type="NCBI Taxonomy" id="202956"/>
    <lineage>
        <taxon>Bacteria</taxon>
        <taxon>Pseudomonadati</taxon>
        <taxon>Pseudomonadota</taxon>
        <taxon>Gammaproteobacteria</taxon>
        <taxon>Moraxellales</taxon>
        <taxon>Moraxellaceae</taxon>
        <taxon>Acinetobacter</taxon>
    </lineage>
</organism>
<dbReference type="Pfam" id="PF04422">
    <property type="entry name" value="FrhB_FdhB_N"/>
    <property type="match status" value="1"/>
</dbReference>
<dbReference type="InterPro" id="IPR007525">
    <property type="entry name" value="FrhB_FdhB_C"/>
</dbReference>
<accession>A0AB35M508</accession>
<dbReference type="AlphaFoldDB" id="A0AB35M508"/>
<keyword evidence="4" id="KW-0408">Iron</keyword>
<dbReference type="PANTHER" id="PTHR31332">
    <property type="entry name" value="7-HYDROXYMETHYL CHLOROPHYLL A REDUCTASE, CHLOROPLASTIC"/>
    <property type="match status" value="1"/>
</dbReference>
<feature type="domain" description="Coenzyme F420 hydrogenase/dehydrogenase beta subunit N-terminal" evidence="6">
    <location>
        <begin position="89"/>
        <end position="159"/>
    </location>
</feature>
<evidence type="ECO:0000313" key="9">
    <source>
        <dbReference type="Proteomes" id="UP001174419"/>
    </source>
</evidence>
<keyword evidence="3" id="KW-0560">Oxidoreductase</keyword>
<evidence type="ECO:0000256" key="1">
    <source>
        <dbReference type="ARBA" id="ARBA00001974"/>
    </source>
</evidence>
<sequence length="445" mass="51193">MTIDLIVKNNLCTGCGVCISEDQSHQAKMIWNNEGFLVPSLGKSSTQDKMIKVCPFAIQQKNEDELGELFLKLPETQYHDKIGYYYGLYAGYSKQFRETSSSGGIATYVFNALLEQKIVDYLFIVKEVDGQYAYQFFSNVEEITQISKTRYTPVTLEKLFQELSKVDGKVAVSGVACFVKAIRLKQMYDPVLKEKIAFIVGIICGGLKSKYYTDYLAQEAGCKNEYNYAQYRVKNKESYALDYKFSCIEKSDKKIHMVDMQSLGDMWGTGLFKSNACDFCDDVLTELADISLGDAWIDPYDKNGLGNSIIITRTKIAENLIKNGLNKNLLALDVMNTEKIILSQNGSFNHRHKGLAFRVMKVNKEGKLTPRKRNKHMVNQNLLFNFVQNSRLKTRQKSLDYWLETRNHLKFKIKMKPYLENLKFFTLWNHRLIKLKKILLSKKDA</sequence>
<evidence type="ECO:0000259" key="7">
    <source>
        <dbReference type="Pfam" id="PF04432"/>
    </source>
</evidence>
<evidence type="ECO:0000256" key="5">
    <source>
        <dbReference type="ARBA" id="ARBA00023014"/>
    </source>
</evidence>
<evidence type="ECO:0000313" key="8">
    <source>
        <dbReference type="EMBL" id="MDM1719801.1"/>
    </source>
</evidence>
<comment type="cofactor">
    <cofactor evidence="1">
        <name>FAD</name>
        <dbReference type="ChEBI" id="CHEBI:57692"/>
    </cofactor>
</comment>
<dbReference type="EMBL" id="JACANG010000028">
    <property type="protein sequence ID" value="MDM1719801.1"/>
    <property type="molecule type" value="Genomic_DNA"/>
</dbReference>
<proteinExistence type="predicted"/>
<dbReference type="Proteomes" id="UP001174419">
    <property type="component" value="Unassembled WGS sequence"/>
</dbReference>
<reference evidence="8" key="1">
    <citation type="submission" date="2020-06" db="EMBL/GenBank/DDBJ databases">
        <authorList>
            <person name="Dong N."/>
        </authorList>
    </citation>
    <scope>NUCLEOTIDE SEQUENCE</scope>
    <source>
        <strain evidence="8">DF49-4</strain>
    </source>
</reference>
<evidence type="ECO:0000256" key="3">
    <source>
        <dbReference type="ARBA" id="ARBA00023002"/>
    </source>
</evidence>
<protein>
    <submittedName>
        <fullName evidence="8">Coenzyme F420 hydrogenase/dehydrogenase, beta subunit C-terminal domain</fullName>
    </submittedName>
</protein>
<dbReference type="Pfam" id="PF04432">
    <property type="entry name" value="FrhB_FdhB_C"/>
    <property type="match status" value="1"/>
</dbReference>
<evidence type="ECO:0000256" key="4">
    <source>
        <dbReference type="ARBA" id="ARBA00023004"/>
    </source>
</evidence>
<evidence type="ECO:0000256" key="2">
    <source>
        <dbReference type="ARBA" id="ARBA00022723"/>
    </source>
</evidence>
<feature type="domain" description="Coenzyme F420 hydrogenase/dehydrogenase beta subunit C-terminal" evidence="7">
    <location>
        <begin position="169"/>
        <end position="333"/>
    </location>
</feature>
<dbReference type="InterPro" id="IPR045220">
    <property type="entry name" value="FRHB/FDHB/HCAR-like"/>
</dbReference>
<dbReference type="GO" id="GO:0046872">
    <property type="term" value="F:metal ion binding"/>
    <property type="evidence" value="ECO:0007669"/>
    <property type="project" value="UniProtKB-KW"/>
</dbReference>
<name>A0AB35M508_9GAMM</name>
<keyword evidence="5" id="KW-0411">Iron-sulfur</keyword>
<dbReference type="InterPro" id="IPR007516">
    <property type="entry name" value="Co_F420_Hydgase/DH_bsu_N"/>
</dbReference>
<gene>
    <name evidence="8" type="ORF">HX110_11870</name>
</gene>
<evidence type="ECO:0000259" key="6">
    <source>
        <dbReference type="Pfam" id="PF04422"/>
    </source>
</evidence>
<dbReference type="RefSeq" id="WP_286381390.1">
    <property type="nucleotide sequence ID" value="NZ_JACANG010000028.1"/>
</dbReference>
<reference evidence="8" key="2">
    <citation type="journal article" date="2022" name="Sci. Total Environ.">
        <title>Prevalence, transmission, and molecular epidemiology of tet(X)-positive bacteria among humans, animals, and environmental niches in China: An epidemiological, and genomic-based study.</title>
        <authorList>
            <person name="Dong N."/>
            <person name="Zeng Y."/>
            <person name="Cai C."/>
            <person name="Sun C."/>
            <person name="Lu J."/>
            <person name="Liu C."/>
            <person name="Zhou H."/>
            <person name="Sun Q."/>
            <person name="Shu L."/>
            <person name="Wang H."/>
            <person name="Wang Y."/>
            <person name="Wang S."/>
            <person name="Wu C."/>
            <person name="Chan E.W."/>
            <person name="Chen G."/>
            <person name="Shen Z."/>
            <person name="Chen S."/>
            <person name="Zhang R."/>
        </authorList>
    </citation>
    <scope>NUCLEOTIDE SEQUENCE</scope>
    <source>
        <strain evidence="8">DF49-4</strain>
    </source>
</reference>
<comment type="caution">
    <text evidence="8">The sequence shown here is derived from an EMBL/GenBank/DDBJ whole genome shotgun (WGS) entry which is preliminary data.</text>
</comment>
<dbReference type="GO" id="GO:0051536">
    <property type="term" value="F:iron-sulfur cluster binding"/>
    <property type="evidence" value="ECO:0007669"/>
    <property type="project" value="UniProtKB-KW"/>
</dbReference>
<keyword evidence="2" id="KW-0479">Metal-binding</keyword>